<reference evidence="5 6" key="1">
    <citation type="journal article" date="2011" name="Front. Microbiol.">
        <title>Genomic signatures of strain selection and enhancement in Bacillus atrophaeus var. globigii, a historical biowarfare simulant.</title>
        <authorList>
            <person name="Gibbons H.S."/>
            <person name="Broomall S.M."/>
            <person name="McNew L.A."/>
            <person name="Daligault H."/>
            <person name="Chapman C."/>
            <person name="Bruce D."/>
            <person name="Karavis M."/>
            <person name="Krepps M."/>
            <person name="McGregor P.A."/>
            <person name="Hong C."/>
            <person name="Park K.H."/>
            <person name="Akmal A."/>
            <person name="Feldman A."/>
            <person name="Lin J.S."/>
            <person name="Chang W.E."/>
            <person name="Higgs B.W."/>
            <person name="Demirev P."/>
            <person name="Lindquist J."/>
            <person name="Liem A."/>
            <person name="Fochler E."/>
            <person name="Read T.D."/>
            <person name="Tapia R."/>
            <person name="Johnson S."/>
            <person name="Bishop-Lilly K.A."/>
            <person name="Detter C."/>
            <person name="Han C."/>
            <person name="Sozhamannan S."/>
            <person name="Rosenzweig C.N."/>
            <person name="Skowronski E.W."/>
        </authorList>
    </citation>
    <scope>NUCLEOTIDE SEQUENCE [LARGE SCALE GENOMIC DNA]</scope>
    <source>
        <strain evidence="5 6">AK5</strain>
    </source>
</reference>
<name>A0A432VPQ1_9GAMM</name>
<dbReference type="Proteomes" id="UP000288212">
    <property type="component" value="Unassembled WGS sequence"/>
</dbReference>
<comment type="function">
    <text evidence="4">Involved in the restart of stalled replication forks, which reloads the replicative helicase on sites other than the origin of replication; the PriA-PriB pathway is the major replication restart pathway. During primosome assembly it facilitates complex formation between PriA and DnaT on DNA; stabilizes PriA on DNA. Stimulates the DNA unwinding activity of PriA helicase.</text>
</comment>
<dbReference type="PIRSF" id="PIRSF003135">
    <property type="entry name" value="Primosomal_n"/>
    <property type="match status" value="1"/>
</dbReference>
<dbReference type="GO" id="GO:1990077">
    <property type="term" value="C:primosome complex"/>
    <property type="evidence" value="ECO:0007669"/>
    <property type="project" value="UniProtKB-UniRule"/>
</dbReference>
<dbReference type="NCBIfam" id="TIGR04418">
    <property type="entry name" value="PriB_gamma"/>
    <property type="match status" value="1"/>
</dbReference>
<accession>A0A432VPQ1</accession>
<dbReference type="Pfam" id="PF22657">
    <property type="entry name" value="SSB_1"/>
    <property type="match status" value="1"/>
</dbReference>
<evidence type="ECO:0000313" key="6">
    <source>
        <dbReference type="Proteomes" id="UP000288212"/>
    </source>
</evidence>
<dbReference type="Gene3D" id="2.40.50.140">
    <property type="entry name" value="Nucleic acid-binding proteins"/>
    <property type="match status" value="1"/>
</dbReference>
<gene>
    <name evidence="4" type="primary">priB</name>
    <name evidence="5" type="ORF">CWE06_11685</name>
</gene>
<dbReference type="RefSeq" id="WP_126794479.1">
    <property type="nucleotide sequence ID" value="NZ_PIPI01000011.1"/>
</dbReference>
<dbReference type="InterPro" id="IPR012340">
    <property type="entry name" value="NA-bd_OB-fold"/>
</dbReference>
<evidence type="ECO:0000256" key="2">
    <source>
        <dbReference type="ARBA" id="ARBA00022705"/>
    </source>
</evidence>
<comment type="subunit">
    <text evidence="4">Homodimer. Interacts with PriA and DnaT. Component of the replication restart primosome. Primosome assembly occurs via a 'hand-off' mechanism. PriA binds to replication forks, subsequently PriB then DnaT bind; DnaT then displaces ssDNA to generate the helicase loading substrate.</text>
</comment>
<dbReference type="PROSITE" id="PS50935">
    <property type="entry name" value="SSB"/>
    <property type="match status" value="1"/>
</dbReference>
<proteinExistence type="inferred from homology"/>
<evidence type="ECO:0000256" key="1">
    <source>
        <dbReference type="ARBA" id="ARBA00022515"/>
    </source>
</evidence>
<dbReference type="AlphaFoldDB" id="A0A432VPQ1"/>
<dbReference type="GO" id="GO:0003697">
    <property type="term" value="F:single-stranded DNA binding"/>
    <property type="evidence" value="ECO:0007669"/>
    <property type="project" value="UniProtKB-UniRule"/>
</dbReference>
<protein>
    <recommendedName>
        <fullName evidence="4">Replication restart protein PriB</fullName>
    </recommendedName>
</protein>
<dbReference type="InterPro" id="IPR000424">
    <property type="entry name" value="Primosome_PriB/ssb"/>
</dbReference>
<evidence type="ECO:0000313" key="5">
    <source>
        <dbReference type="EMBL" id="RUO18124.1"/>
    </source>
</evidence>
<dbReference type="EMBL" id="PIPI01000011">
    <property type="protein sequence ID" value="RUO18124.1"/>
    <property type="molecule type" value="Genomic_DNA"/>
</dbReference>
<organism evidence="5 6">
    <name type="scientific">Aliidiomarina haloalkalitolerans</name>
    <dbReference type="NCBI Taxonomy" id="859059"/>
    <lineage>
        <taxon>Bacteria</taxon>
        <taxon>Pseudomonadati</taxon>
        <taxon>Pseudomonadota</taxon>
        <taxon>Gammaproteobacteria</taxon>
        <taxon>Alteromonadales</taxon>
        <taxon>Idiomarinaceae</taxon>
        <taxon>Aliidiomarina</taxon>
    </lineage>
</organism>
<dbReference type="SUPFAM" id="SSF50249">
    <property type="entry name" value="Nucleic acid-binding proteins"/>
    <property type="match status" value="1"/>
</dbReference>
<dbReference type="OrthoDB" id="9180733at2"/>
<dbReference type="HAMAP" id="MF_00720">
    <property type="entry name" value="PriB"/>
    <property type="match status" value="1"/>
</dbReference>
<comment type="caution">
    <text evidence="5">The sequence shown here is derived from an EMBL/GenBank/DDBJ whole genome shotgun (WGS) entry which is preliminary data.</text>
</comment>
<comment type="similarity">
    <text evidence="4">Belongs to the PriB family.</text>
</comment>
<evidence type="ECO:0000256" key="3">
    <source>
        <dbReference type="ARBA" id="ARBA00023125"/>
    </source>
</evidence>
<keyword evidence="3 4" id="KW-0238">DNA-binding</keyword>
<dbReference type="InterPro" id="IPR023646">
    <property type="entry name" value="Prisomal_replication_PriB"/>
</dbReference>
<keyword evidence="6" id="KW-1185">Reference proteome</keyword>
<dbReference type="GO" id="GO:0006269">
    <property type="term" value="P:DNA replication, synthesis of primer"/>
    <property type="evidence" value="ECO:0007669"/>
    <property type="project" value="UniProtKB-KW"/>
</dbReference>
<sequence>MSATAQESAINQLIIRGILVKEPRLTRSPAGIAHLSLLIEHRSMQQEAGLTRQCYARIQAVVSGDGADFWSTKLILGSEIEASGFIQRHENANGIARLVLHAQNIKQV</sequence>
<keyword evidence="1 4" id="KW-0639">Primosome</keyword>
<keyword evidence="2 4" id="KW-0235">DNA replication</keyword>
<evidence type="ECO:0000256" key="4">
    <source>
        <dbReference type="HAMAP-Rule" id="MF_00720"/>
    </source>
</evidence>